<sequence length="150" mass="16816">MLATVDRVVFKSFPTPETRAPMPKLLCVDDDPDVQTTIEMRMRDYRVEVEHAFYGMQGITETIKNHPDVILMDIAMPNGNGEYLLDCIKRNAATSDIPVVVLTGMRDPGLRKKMISAGAAAFLSKPVAFDELLHTLGQFVDLRPHDQESR</sequence>
<dbReference type="RefSeq" id="WP_146588949.1">
    <property type="nucleotide sequence ID" value="NZ_SJPO01000008.1"/>
</dbReference>
<comment type="caution">
    <text evidence="4">The sequence shown here is derived from an EMBL/GenBank/DDBJ whole genome shotgun (WGS) entry which is preliminary data.</text>
</comment>
<dbReference type="InterPro" id="IPR011006">
    <property type="entry name" value="CheY-like_superfamily"/>
</dbReference>
<evidence type="ECO:0000313" key="5">
    <source>
        <dbReference type="Proteomes" id="UP000318478"/>
    </source>
</evidence>
<dbReference type="SUPFAM" id="SSF52172">
    <property type="entry name" value="CheY-like"/>
    <property type="match status" value="1"/>
</dbReference>
<proteinExistence type="predicted"/>
<feature type="domain" description="Response regulatory" evidence="3">
    <location>
        <begin position="24"/>
        <end position="140"/>
    </location>
</feature>
<dbReference type="Pfam" id="PF00072">
    <property type="entry name" value="Response_reg"/>
    <property type="match status" value="1"/>
</dbReference>
<dbReference type="EC" id="2.7.13.3" evidence="4"/>
<keyword evidence="5" id="KW-1185">Reference proteome</keyword>
<keyword evidence="4" id="KW-0418">Kinase</keyword>
<dbReference type="CDD" id="cd00156">
    <property type="entry name" value="REC"/>
    <property type="match status" value="1"/>
</dbReference>
<protein>
    <submittedName>
        <fullName evidence="4">Sensor histidine kinase TodS</fullName>
        <ecNumber evidence="4">2.7.13.3</ecNumber>
    </submittedName>
</protein>
<dbReference type="OrthoDB" id="286140at2"/>
<name>A0A5C5YHT4_9BACT</name>
<dbReference type="PROSITE" id="PS50110">
    <property type="entry name" value="RESPONSE_REGULATORY"/>
    <property type="match status" value="1"/>
</dbReference>
<keyword evidence="4" id="KW-0808">Transferase</keyword>
<dbReference type="PANTHER" id="PTHR44591">
    <property type="entry name" value="STRESS RESPONSE REGULATOR PROTEIN 1"/>
    <property type="match status" value="1"/>
</dbReference>
<evidence type="ECO:0000256" key="2">
    <source>
        <dbReference type="PROSITE-ProRule" id="PRU00169"/>
    </source>
</evidence>
<organism evidence="4 5">
    <name type="scientific">Posidoniimonas polymericola</name>
    <dbReference type="NCBI Taxonomy" id="2528002"/>
    <lineage>
        <taxon>Bacteria</taxon>
        <taxon>Pseudomonadati</taxon>
        <taxon>Planctomycetota</taxon>
        <taxon>Planctomycetia</taxon>
        <taxon>Pirellulales</taxon>
        <taxon>Lacipirellulaceae</taxon>
        <taxon>Posidoniimonas</taxon>
    </lineage>
</organism>
<dbReference type="AlphaFoldDB" id="A0A5C5YHT4"/>
<evidence type="ECO:0000256" key="1">
    <source>
        <dbReference type="ARBA" id="ARBA00022553"/>
    </source>
</evidence>
<dbReference type="EMBL" id="SJPO01000008">
    <property type="protein sequence ID" value="TWT74515.1"/>
    <property type="molecule type" value="Genomic_DNA"/>
</dbReference>
<feature type="modified residue" description="4-aspartylphosphate" evidence="2">
    <location>
        <position position="73"/>
    </location>
</feature>
<keyword evidence="1 2" id="KW-0597">Phosphoprotein</keyword>
<dbReference type="Gene3D" id="3.40.50.2300">
    <property type="match status" value="1"/>
</dbReference>
<dbReference type="GO" id="GO:0004673">
    <property type="term" value="F:protein histidine kinase activity"/>
    <property type="evidence" value="ECO:0007669"/>
    <property type="project" value="UniProtKB-EC"/>
</dbReference>
<dbReference type="PANTHER" id="PTHR44591:SF23">
    <property type="entry name" value="CHEY SUBFAMILY"/>
    <property type="match status" value="1"/>
</dbReference>
<gene>
    <name evidence="4" type="primary">todS</name>
    <name evidence="4" type="ORF">Pla123a_33380</name>
</gene>
<accession>A0A5C5YHT4</accession>
<dbReference type="SMART" id="SM00448">
    <property type="entry name" value="REC"/>
    <property type="match status" value="1"/>
</dbReference>
<dbReference type="InterPro" id="IPR001789">
    <property type="entry name" value="Sig_transdc_resp-reg_receiver"/>
</dbReference>
<evidence type="ECO:0000259" key="3">
    <source>
        <dbReference type="PROSITE" id="PS50110"/>
    </source>
</evidence>
<evidence type="ECO:0000313" key="4">
    <source>
        <dbReference type="EMBL" id="TWT74515.1"/>
    </source>
</evidence>
<dbReference type="InterPro" id="IPR050595">
    <property type="entry name" value="Bact_response_regulator"/>
</dbReference>
<dbReference type="GO" id="GO:0000160">
    <property type="term" value="P:phosphorelay signal transduction system"/>
    <property type="evidence" value="ECO:0007669"/>
    <property type="project" value="InterPro"/>
</dbReference>
<dbReference type="Proteomes" id="UP000318478">
    <property type="component" value="Unassembled WGS sequence"/>
</dbReference>
<reference evidence="4 5" key="1">
    <citation type="submission" date="2019-02" db="EMBL/GenBank/DDBJ databases">
        <title>Deep-cultivation of Planctomycetes and their phenomic and genomic characterization uncovers novel biology.</title>
        <authorList>
            <person name="Wiegand S."/>
            <person name="Jogler M."/>
            <person name="Boedeker C."/>
            <person name="Pinto D."/>
            <person name="Vollmers J."/>
            <person name="Rivas-Marin E."/>
            <person name="Kohn T."/>
            <person name="Peeters S.H."/>
            <person name="Heuer A."/>
            <person name="Rast P."/>
            <person name="Oberbeckmann S."/>
            <person name="Bunk B."/>
            <person name="Jeske O."/>
            <person name="Meyerdierks A."/>
            <person name="Storesund J.E."/>
            <person name="Kallscheuer N."/>
            <person name="Luecker S."/>
            <person name="Lage O.M."/>
            <person name="Pohl T."/>
            <person name="Merkel B.J."/>
            <person name="Hornburger P."/>
            <person name="Mueller R.-W."/>
            <person name="Bruemmer F."/>
            <person name="Labrenz M."/>
            <person name="Spormann A.M."/>
            <person name="Op Den Camp H."/>
            <person name="Overmann J."/>
            <person name="Amann R."/>
            <person name="Jetten M.S.M."/>
            <person name="Mascher T."/>
            <person name="Medema M.H."/>
            <person name="Devos D.P."/>
            <person name="Kaster A.-K."/>
            <person name="Ovreas L."/>
            <person name="Rohde M."/>
            <person name="Galperin M.Y."/>
            <person name="Jogler C."/>
        </authorList>
    </citation>
    <scope>NUCLEOTIDE SEQUENCE [LARGE SCALE GENOMIC DNA]</scope>
    <source>
        <strain evidence="4 5">Pla123a</strain>
    </source>
</reference>